<sequence>MWCEDEILAAAAAANIIMSKRKKQRRKHKFGSSDLEWLHSRAELLIRKADTNYRTIVSPLERLLLTLRFLASGDSFTSLMYLSRISKQAIYKTVPEVCDATVPLLQDQVQVSSVVFYGNTQLEEMKGYL</sequence>
<comment type="caution">
    <text evidence="1">The sequence shown here is derived from an EMBL/GenBank/DDBJ whole genome shotgun (WGS) entry which is preliminary data.</text>
</comment>
<organism evidence="1 2">
    <name type="scientific">Coptotermes formosanus</name>
    <name type="common">Formosan subterranean termite</name>
    <dbReference type="NCBI Taxonomy" id="36987"/>
    <lineage>
        <taxon>Eukaryota</taxon>
        <taxon>Metazoa</taxon>
        <taxon>Ecdysozoa</taxon>
        <taxon>Arthropoda</taxon>
        <taxon>Hexapoda</taxon>
        <taxon>Insecta</taxon>
        <taxon>Pterygota</taxon>
        <taxon>Neoptera</taxon>
        <taxon>Polyneoptera</taxon>
        <taxon>Dictyoptera</taxon>
        <taxon>Blattodea</taxon>
        <taxon>Blattoidea</taxon>
        <taxon>Termitoidae</taxon>
        <taxon>Rhinotermitidae</taxon>
        <taxon>Coptotermes</taxon>
    </lineage>
</organism>
<reference evidence="2" key="1">
    <citation type="submission" date="2020-01" db="EMBL/GenBank/DDBJ databases">
        <title>Draft genome sequence of the Termite Coptotermes fromosanus.</title>
        <authorList>
            <person name="Itakura S."/>
            <person name="Yosikawa Y."/>
            <person name="Umezawa K."/>
        </authorList>
    </citation>
    <scope>NUCLEOTIDE SEQUENCE [LARGE SCALE GENOMIC DNA]</scope>
</reference>
<dbReference type="EMBL" id="BLKM01002028">
    <property type="protein sequence ID" value="GFG40403.1"/>
    <property type="molecule type" value="Genomic_DNA"/>
</dbReference>
<keyword evidence="2" id="KW-1185">Reference proteome</keyword>
<gene>
    <name evidence="1" type="ORF">Cfor_07237</name>
</gene>
<name>A0A6L2Q621_COPFO</name>
<evidence type="ECO:0000313" key="1">
    <source>
        <dbReference type="EMBL" id="GFG40403.1"/>
    </source>
</evidence>
<dbReference type="OrthoDB" id="2668416at2759"/>
<evidence type="ECO:0000313" key="2">
    <source>
        <dbReference type="Proteomes" id="UP000502823"/>
    </source>
</evidence>
<dbReference type="InParanoid" id="A0A6L2Q621"/>
<protein>
    <submittedName>
        <fullName evidence="1">Uncharacterized protein</fullName>
    </submittedName>
</protein>
<accession>A0A6L2Q621</accession>
<dbReference type="Proteomes" id="UP000502823">
    <property type="component" value="Unassembled WGS sequence"/>
</dbReference>
<proteinExistence type="predicted"/>
<dbReference type="AlphaFoldDB" id="A0A6L2Q621"/>